<evidence type="ECO:0000256" key="2">
    <source>
        <dbReference type="SAM" id="MobiDB-lite"/>
    </source>
</evidence>
<organism evidence="3 4">
    <name type="scientific">Globodera rostochiensis</name>
    <name type="common">Golden nematode worm</name>
    <name type="synonym">Heterodera rostochiensis</name>
    <dbReference type="NCBI Taxonomy" id="31243"/>
    <lineage>
        <taxon>Eukaryota</taxon>
        <taxon>Metazoa</taxon>
        <taxon>Ecdysozoa</taxon>
        <taxon>Nematoda</taxon>
        <taxon>Chromadorea</taxon>
        <taxon>Rhabditida</taxon>
        <taxon>Tylenchina</taxon>
        <taxon>Tylenchomorpha</taxon>
        <taxon>Tylenchoidea</taxon>
        <taxon>Heteroderidae</taxon>
        <taxon>Heteroderinae</taxon>
        <taxon>Globodera</taxon>
    </lineage>
</organism>
<accession>A0A914HBJ0</accession>
<dbReference type="Proteomes" id="UP000887572">
    <property type="component" value="Unplaced"/>
</dbReference>
<evidence type="ECO:0000313" key="3">
    <source>
        <dbReference type="Proteomes" id="UP000887572"/>
    </source>
</evidence>
<feature type="coiled-coil region" evidence="1">
    <location>
        <begin position="101"/>
        <end position="156"/>
    </location>
</feature>
<evidence type="ECO:0000256" key="1">
    <source>
        <dbReference type="SAM" id="Coils"/>
    </source>
</evidence>
<sequence>MSITSESINEGDMTADPEPSEELRFLRDRIAQLERQQTINNSPTSSARRLSNRTWSCSCWKDLTDLSKSKRRILSKERLDGFEQKQTANFEQQKAEQKARLAKMEEYQNKQQQTIDALTQKLKVSVDQFSLKHQEHEKLLNAHHNLMEEMNLKQQQQLKETNDKIGWLNKDQEQCVDQFSRMQTAISDLEHKQKNDQQELLRKMDESLKSVQAMVVAKLGQLNIKK</sequence>
<keyword evidence="3" id="KW-1185">Reference proteome</keyword>
<reference evidence="4" key="1">
    <citation type="submission" date="2022-11" db="UniProtKB">
        <authorList>
            <consortium name="WormBaseParasite"/>
        </authorList>
    </citation>
    <scope>IDENTIFICATION</scope>
</reference>
<proteinExistence type="predicted"/>
<protein>
    <submittedName>
        <fullName evidence="4">Uncharacterized protein</fullName>
    </submittedName>
</protein>
<feature type="region of interest" description="Disordered" evidence="2">
    <location>
        <begin position="1"/>
        <end position="21"/>
    </location>
</feature>
<name>A0A914HBJ0_GLORO</name>
<dbReference type="WBParaSite" id="Gr19_v10_g15996.t1">
    <property type="protein sequence ID" value="Gr19_v10_g15996.t1"/>
    <property type="gene ID" value="Gr19_v10_g15996"/>
</dbReference>
<dbReference type="AlphaFoldDB" id="A0A914HBJ0"/>
<keyword evidence="1" id="KW-0175">Coiled coil</keyword>
<evidence type="ECO:0000313" key="4">
    <source>
        <dbReference type="WBParaSite" id="Gr19_v10_g15996.t1"/>
    </source>
</evidence>